<keyword evidence="4" id="KW-1185">Reference proteome</keyword>
<reference evidence="3 4" key="1">
    <citation type="submission" date="2023-07" db="EMBL/GenBank/DDBJ databases">
        <title>Genomic Encyclopedia of Type Strains, Phase IV (KMG-IV): sequencing the most valuable type-strain genomes for metagenomic binning, comparative biology and taxonomic classification.</title>
        <authorList>
            <person name="Goeker M."/>
        </authorList>
    </citation>
    <scope>NUCLEOTIDE SEQUENCE [LARGE SCALE GENOMIC DNA]</scope>
    <source>
        <strain evidence="3 4">DSM 16784</strain>
    </source>
</reference>
<dbReference type="RefSeq" id="WP_307409963.1">
    <property type="nucleotide sequence ID" value="NZ_JAUSUR010000006.1"/>
</dbReference>
<proteinExistence type="inferred from homology"/>
<dbReference type="SUPFAM" id="SSF53041">
    <property type="entry name" value="Resolvase-like"/>
    <property type="match status" value="1"/>
</dbReference>
<accession>A0ABU0E6Q3</accession>
<dbReference type="Pfam" id="PF00239">
    <property type="entry name" value="Resolvase"/>
    <property type="match status" value="1"/>
</dbReference>
<evidence type="ECO:0000313" key="4">
    <source>
        <dbReference type="Proteomes" id="UP001230220"/>
    </source>
</evidence>
<dbReference type="SMART" id="SM00857">
    <property type="entry name" value="Resolvase"/>
    <property type="match status" value="1"/>
</dbReference>
<dbReference type="PANTHER" id="PTHR30461">
    <property type="entry name" value="DNA-INVERTASE FROM LAMBDOID PROPHAGE"/>
    <property type="match status" value="1"/>
</dbReference>
<dbReference type="InterPro" id="IPR036162">
    <property type="entry name" value="Resolvase-like_N_sf"/>
</dbReference>
<feature type="domain" description="Resolvase/invertase-type recombinase catalytic" evidence="2">
    <location>
        <begin position="2"/>
        <end position="147"/>
    </location>
</feature>
<dbReference type="InterPro" id="IPR006119">
    <property type="entry name" value="Resolv_N"/>
</dbReference>
<comment type="similarity">
    <text evidence="1">Belongs to the site-specific recombinase resolvase family.</text>
</comment>
<comment type="caution">
    <text evidence="3">The sequence shown here is derived from an EMBL/GenBank/DDBJ whole genome shotgun (WGS) entry which is preliminary data.</text>
</comment>
<protein>
    <submittedName>
        <fullName evidence="3">DNA invertase Pin-like site-specific DNA recombinase</fullName>
    </submittedName>
</protein>
<dbReference type="PANTHER" id="PTHR30461:SF26">
    <property type="entry name" value="RESOLVASE HOMOLOG YNEB"/>
    <property type="match status" value="1"/>
</dbReference>
<dbReference type="PROSITE" id="PS51736">
    <property type="entry name" value="RECOMBINASES_3"/>
    <property type="match status" value="1"/>
</dbReference>
<dbReference type="Proteomes" id="UP001230220">
    <property type="component" value="Unassembled WGS sequence"/>
</dbReference>
<dbReference type="EMBL" id="JAUSUR010000006">
    <property type="protein sequence ID" value="MDQ0362389.1"/>
    <property type="molecule type" value="Genomic_DNA"/>
</dbReference>
<dbReference type="InterPro" id="IPR050639">
    <property type="entry name" value="SSR_resolvase"/>
</dbReference>
<evidence type="ECO:0000259" key="2">
    <source>
        <dbReference type="PROSITE" id="PS51736"/>
    </source>
</evidence>
<sequence>MQLYGYVRESGKKKDIDEQISAIRNERVLKEQLYVDKKVGDTFKGSLFEKMVKQLQPEDIVFISSIDRLGRTYDEIMKHWKLLTIDKNVDVVVLDFPLLDTRNPAKGISREEFADVVLQVLSYVTKIEQHDRKLLQTQGIEEAKKKGTQFGRPKREKPEGYEEVLKLYQLGEISQKEAGRRLHVSNHTFARWAKEETI</sequence>
<gene>
    <name evidence="3" type="ORF">J2S15_003143</name>
</gene>
<name>A0ABU0E6Q3_9FIRM</name>
<organism evidence="3 4">
    <name type="scientific">Breznakia pachnodae</name>
    <dbReference type="NCBI Taxonomy" id="265178"/>
    <lineage>
        <taxon>Bacteria</taxon>
        <taxon>Bacillati</taxon>
        <taxon>Bacillota</taxon>
        <taxon>Erysipelotrichia</taxon>
        <taxon>Erysipelotrichales</taxon>
        <taxon>Erysipelotrichaceae</taxon>
        <taxon>Breznakia</taxon>
    </lineage>
</organism>
<evidence type="ECO:0000256" key="1">
    <source>
        <dbReference type="ARBA" id="ARBA00009913"/>
    </source>
</evidence>
<dbReference type="Gene3D" id="3.40.50.1390">
    <property type="entry name" value="Resolvase, N-terminal catalytic domain"/>
    <property type="match status" value="1"/>
</dbReference>
<evidence type="ECO:0000313" key="3">
    <source>
        <dbReference type="EMBL" id="MDQ0362389.1"/>
    </source>
</evidence>